<keyword evidence="1" id="KW-0479">Metal-binding</keyword>
<comment type="caution">
    <text evidence="4">The sequence shown here is derived from an EMBL/GenBank/DDBJ whole genome shotgun (WGS) entry which is preliminary data.</text>
</comment>
<dbReference type="SUPFAM" id="SSF53659">
    <property type="entry name" value="Isocitrate/Isopropylmalate dehydrogenase-like"/>
    <property type="match status" value="1"/>
</dbReference>
<evidence type="ECO:0000256" key="3">
    <source>
        <dbReference type="ARBA" id="ARBA00023027"/>
    </source>
</evidence>
<gene>
    <name evidence="4" type="primary">pdxA</name>
    <name evidence="4" type="ORF">GWK41_08460</name>
</gene>
<dbReference type="EMBL" id="JAACYA010000002">
    <property type="protein sequence ID" value="MBK3333100.1"/>
    <property type="molecule type" value="Genomic_DNA"/>
</dbReference>
<protein>
    <submittedName>
        <fullName evidence="4">4-hydroxythreonine-4-phosphate dehydrogenase PdxA</fullName>
        <ecNumber evidence="4">1.1.1.262</ecNumber>
    </submittedName>
</protein>
<keyword evidence="2 4" id="KW-0560">Oxidoreductase</keyword>
<dbReference type="Proteomes" id="UP000772812">
    <property type="component" value="Unassembled WGS sequence"/>
</dbReference>
<dbReference type="GO" id="GO:0050570">
    <property type="term" value="F:4-hydroxythreonine-4-phosphate dehydrogenase activity"/>
    <property type="evidence" value="ECO:0007669"/>
    <property type="project" value="UniProtKB-EC"/>
</dbReference>
<dbReference type="NCBIfam" id="TIGR00557">
    <property type="entry name" value="pdxA"/>
    <property type="match status" value="1"/>
</dbReference>
<proteinExistence type="predicted"/>
<sequence>MVTKVGITLGDPAGISPEILVKSHKKLPEAVYIVYGSKIAIEIAGKITGINFKCKQIKSPEEAKNKGFYLINVYDSEFKPGKPDSETGKASALFLEKATDHILEKKVDVLVTLPISKRHIMASGFKFPGHTDYLAYRAGVKNYLMMLMCNKLKVALATTHIPIKDVPDTLRKTDIKKQIKLLTKELEEKFKIKNPKIAVLGLNPHSGDGGNIGREEIEFIQPAVDTLKREGFNLYGCLSPDTAFVDYKKYDAYFAMYHDQGLIPLKMLCFKKAVNITLGLPFIRTSPDHGTGFDIAGKNKADPSSFIEAVKVSYRMKKLSA</sequence>
<organism evidence="4 5">
    <name type="scientific">Persephonella atlantica</name>
    <dbReference type="NCBI Taxonomy" id="2699429"/>
    <lineage>
        <taxon>Bacteria</taxon>
        <taxon>Pseudomonadati</taxon>
        <taxon>Aquificota</taxon>
        <taxon>Aquificia</taxon>
        <taxon>Aquificales</taxon>
        <taxon>Hydrogenothermaceae</taxon>
        <taxon>Persephonella</taxon>
    </lineage>
</organism>
<name>A0ABS1GJL6_9AQUI</name>
<reference evidence="4 5" key="1">
    <citation type="journal article" date="2021" name="Syst. Appl. Microbiol.">
        <title>Persephonella atlantica sp. nov.: How to adapt to physico-chemical gradients in high temperature hydrothermal habitats.</title>
        <authorList>
            <person name="Francois D.X."/>
            <person name="Godfroy A."/>
            <person name="Mathien C."/>
            <person name="Aube J."/>
            <person name="Cathalot C."/>
            <person name="Lesongeur F."/>
            <person name="L'Haridon S."/>
            <person name="Philippon X."/>
            <person name="Roussel E.G."/>
        </authorList>
    </citation>
    <scope>NUCLEOTIDE SEQUENCE [LARGE SCALE GENOMIC DNA]</scope>
    <source>
        <strain evidence="4 5">MO1340</strain>
    </source>
</reference>
<evidence type="ECO:0000313" key="4">
    <source>
        <dbReference type="EMBL" id="MBK3333100.1"/>
    </source>
</evidence>
<dbReference type="Gene3D" id="3.40.718.10">
    <property type="entry name" value="Isopropylmalate Dehydrogenase"/>
    <property type="match status" value="1"/>
</dbReference>
<dbReference type="Pfam" id="PF04166">
    <property type="entry name" value="PdxA"/>
    <property type="match status" value="1"/>
</dbReference>
<dbReference type="EC" id="1.1.1.262" evidence="4"/>
<keyword evidence="3" id="KW-0520">NAD</keyword>
<evidence type="ECO:0000313" key="5">
    <source>
        <dbReference type="Proteomes" id="UP000772812"/>
    </source>
</evidence>
<evidence type="ECO:0000256" key="1">
    <source>
        <dbReference type="ARBA" id="ARBA00022723"/>
    </source>
</evidence>
<dbReference type="InterPro" id="IPR005255">
    <property type="entry name" value="PdxA_fam"/>
</dbReference>
<evidence type="ECO:0000256" key="2">
    <source>
        <dbReference type="ARBA" id="ARBA00023002"/>
    </source>
</evidence>
<dbReference type="PANTHER" id="PTHR30004">
    <property type="entry name" value="4-HYDROXYTHREONINE-4-PHOSPHATE DEHYDROGENASE"/>
    <property type="match status" value="1"/>
</dbReference>
<dbReference type="PANTHER" id="PTHR30004:SF6">
    <property type="entry name" value="D-THREONATE 4-PHOSPHATE DEHYDROGENASE"/>
    <property type="match status" value="1"/>
</dbReference>
<dbReference type="RefSeq" id="WP_200674515.1">
    <property type="nucleotide sequence ID" value="NZ_JAACYA010000002.1"/>
</dbReference>
<keyword evidence="5" id="KW-1185">Reference proteome</keyword>
<accession>A0ABS1GJL6</accession>